<feature type="region of interest" description="Disordered" evidence="1">
    <location>
        <begin position="262"/>
        <end position="293"/>
    </location>
</feature>
<dbReference type="Proteomes" id="UP001437256">
    <property type="component" value="Unassembled WGS sequence"/>
</dbReference>
<protein>
    <recommendedName>
        <fullName evidence="4">C2H2-type domain-containing protein</fullName>
    </recommendedName>
</protein>
<evidence type="ECO:0000313" key="3">
    <source>
        <dbReference type="Proteomes" id="UP001437256"/>
    </source>
</evidence>
<feature type="compositionally biased region" description="Low complexity" evidence="1">
    <location>
        <begin position="381"/>
        <end position="393"/>
    </location>
</feature>
<sequence>MEYKIHWKDYNGKKRTATINRGEDGRVQCPCRNGGHDCYDANIIYKICKLKVHPPRFDTTFRDSPQSDDLNDEINEEDSVGAVIDEEGNVGAIMDGEEDAGVVMDGEAVDPLRSWESMYEMGQVGSYSHEELTLSESPAETTVSTALLVDGDTPSFLPTRDPLASNPNMSTGRVLSRLILVAVTNVLEDSQGLPHPTQTADPFARFSKHCKKAGCQFPYDSSGSHGKAYHSEYNRIWYCGKQETMRRQADDKIPCPCGAPPHARHNHHKVSRQCKLPTHPDPSDGSQYPDTYGDDALELARYKSMMQPVPHASHIPQPLLLPPRGRTPIEGDNSIQPFSGDVVSGPVRVIPPAPVPPPLSSQNSFPAPASPAPGLVDTHISLSSPPLLTSSLRSNDELLPDRGELQDNDELLPDDDELLPGNDNDNDDDNDDESLSEYDRAIRQLRKLQTVVVQYNRTACLQCLNLVRWDNMHSHQRTHLPARSRGCLPLSEVFQKLLCAARADNPEEFGSGPIQRLDYVKDVEAYKCAEAGCGVIKGAIGTLRTHQREAHVIPKGRSGRYAVVKCHETDQFNAYKNWVEILPTEAVTPSDIVATIKRAAKKDNLYGESPSSIFQAAQSVQEKNVLYGILGWDEHLQGTRIRSIRLAASASHHTSFPCHTYVKIAAKAHFQAVGTKVSKLQDLTLRRIRSDVVGYVLSTIDGNTSLDLHSYRALHRHTFKRPQESRTMDRYASFTARFISFLLIVMENPIAGFPVPLHPETERLLRELQSRVLVALRMAPPEKSNSDLEGTGEDNLDSMDEFDDEDEDEDLFDDERDVEMEINTDMVKEDKIEADDEPNDGDHCGAHLLNVMASIHDVLWSLLCQPSEAYCNDAQLCPLKRFIIASHLQNDDGQVAEPAQIPPNIAAILWCLRGTAVLKILGLRGKYSTMHQ</sequence>
<proteinExistence type="predicted"/>
<keyword evidence="3" id="KW-1185">Reference proteome</keyword>
<feature type="compositionally biased region" description="Acidic residues" evidence="1">
    <location>
        <begin position="406"/>
        <end position="434"/>
    </location>
</feature>
<evidence type="ECO:0000313" key="2">
    <source>
        <dbReference type="EMBL" id="KAL0058093.1"/>
    </source>
</evidence>
<evidence type="ECO:0000256" key="1">
    <source>
        <dbReference type="SAM" id="MobiDB-lite"/>
    </source>
</evidence>
<organism evidence="2 3">
    <name type="scientific">Marasmius tenuissimus</name>
    <dbReference type="NCBI Taxonomy" id="585030"/>
    <lineage>
        <taxon>Eukaryota</taxon>
        <taxon>Fungi</taxon>
        <taxon>Dikarya</taxon>
        <taxon>Basidiomycota</taxon>
        <taxon>Agaricomycotina</taxon>
        <taxon>Agaricomycetes</taxon>
        <taxon>Agaricomycetidae</taxon>
        <taxon>Agaricales</taxon>
        <taxon>Marasmiineae</taxon>
        <taxon>Marasmiaceae</taxon>
        <taxon>Marasmius</taxon>
    </lineage>
</organism>
<gene>
    <name evidence="2" type="ORF">AAF712_015253</name>
</gene>
<feature type="compositionally biased region" description="Acidic residues" evidence="1">
    <location>
        <begin position="790"/>
        <end position="810"/>
    </location>
</feature>
<feature type="region of interest" description="Disordered" evidence="1">
    <location>
        <begin position="353"/>
        <end position="434"/>
    </location>
</feature>
<feature type="compositionally biased region" description="Basic residues" evidence="1">
    <location>
        <begin position="262"/>
        <end position="272"/>
    </location>
</feature>
<feature type="region of interest" description="Disordered" evidence="1">
    <location>
        <begin position="782"/>
        <end position="810"/>
    </location>
</feature>
<name>A0ABR2Z9W5_9AGAR</name>
<dbReference type="EMBL" id="JBBXMP010000369">
    <property type="protein sequence ID" value="KAL0058093.1"/>
    <property type="molecule type" value="Genomic_DNA"/>
</dbReference>
<reference evidence="2 3" key="1">
    <citation type="submission" date="2024-05" db="EMBL/GenBank/DDBJ databases">
        <title>A draft genome resource for the thread blight pathogen Marasmius tenuissimus strain MS-2.</title>
        <authorList>
            <person name="Yulfo-Soto G.E."/>
            <person name="Baruah I.K."/>
            <person name="Amoako-Attah I."/>
            <person name="Bukari Y."/>
            <person name="Meinhardt L.W."/>
            <person name="Bailey B.A."/>
            <person name="Cohen S.P."/>
        </authorList>
    </citation>
    <scope>NUCLEOTIDE SEQUENCE [LARGE SCALE GENOMIC DNA]</scope>
    <source>
        <strain evidence="2 3">MS-2</strain>
    </source>
</reference>
<accession>A0ABR2Z9W5</accession>
<comment type="caution">
    <text evidence="2">The sequence shown here is derived from an EMBL/GenBank/DDBJ whole genome shotgun (WGS) entry which is preliminary data.</text>
</comment>
<evidence type="ECO:0008006" key="4">
    <source>
        <dbReference type="Google" id="ProtNLM"/>
    </source>
</evidence>
<feature type="compositionally biased region" description="Basic and acidic residues" evidence="1">
    <location>
        <begin position="394"/>
        <end position="405"/>
    </location>
</feature>